<keyword evidence="2" id="KW-0812">Transmembrane</keyword>
<protein>
    <submittedName>
        <fullName evidence="3">Spermidine synthase</fullName>
    </submittedName>
</protein>
<dbReference type="Proteomes" id="UP000749293">
    <property type="component" value="Unassembled WGS sequence"/>
</dbReference>
<comment type="caution">
    <text evidence="3">The sequence shown here is derived from an EMBL/GenBank/DDBJ whole genome shotgun (WGS) entry which is preliminary data.</text>
</comment>
<accession>A0A9P4YWF8</accession>
<feature type="transmembrane region" description="Helical" evidence="2">
    <location>
        <begin position="107"/>
        <end position="126"/>
    </location>
</feature>
<evidence type="ECO:0000313" key="3">
    <source>
        <dbReference type="EMBL" id="KAF4124358.1"/>
    </source>
</evidence>
<evidence type="ECO:0000313" key="4">
    <source>
        <dbReference type="Proteomes" id="UP000749293"/>
    </source>
</evidence>
<proteinExistence type="predicted"/>
<reference evidence="3" key="1">
    <citation type="submission" date="2020-03" db="EMBL/GenBank/DDBJ databases">
        <title>Site-based positive gene gene selection in Geosmithia morbida across the United States reveals a broad range of putative effectors and factors for local host and environmental adapation.</title>
        <authorList>
            <person name="Onufrak A."/>
            <person name="Murdoch R.W."/>
            <person name="Gazis R."/>
            <person name="Huff M."/>
            <person name="Staton M."/>
            <person name="Klingeman W."/>
            <person name="Hadziabdic D."/>
        </authorList>
    </citation>
    <scope>NUCLEOTIDE SEQUENCE</scope>
    <source>
        <strain evidence="3">1262</strain>
    </source>
</reference>
<keyword evidence="2" id="KW-1133">Transmembrane helix</keyword>
<dbReference type="CDD" id="cd02440">
    <property type="entry name" value="AdoMet_MTases"/>
    <property type="match status" value="1"/>
</dbReference>
<dbReference type="EMBL" id="JAANYQ010000004">
    <property type="protein sequence ID" value="KAF4124358.1"/>
    <property type="molecule type" value="Genomic_DNA"/>
</dbReference>
<gene>
    <name evidence="3" type="ORF">GMORB2_5024</name>
</gene>
<dbReference type="Pfam" id="PF01564">
    <property type="entry name" value="Spermine_synth"/>
    <property type="match status" value="1"/>
</dbReference>
<dbReference type="AlphaFoldDB" id="A0A9P4YWF8"/>
<evidence type="ECO:0000256" key="2">
    <source>
        <dbReference type="SAM" id="Phobius"/>
    </source>
</evidence>
<evidence type="ECO:0000256" key="1">
    <source>
        <dbReference type="SAM" id="MobiDB-lite"/>
    </source>
</evidence>
<name>A0A9P4YWF8_9HYPO</name>
<dbReference type="NCBIfam" id="NF037959">
    <property type="entry name" value="MFS_SpdSyn"/>
    <property type="match status" value="1"/>
</dbReference>
<feature type="transmembrane region" description="Helical" evidence="2">
    <location>
        <begin position="67"/>
        <end position="87"/>
    </location>
</feature>
<keyword evidence="4" id="KW-1185">Reference proteome</keyword>
<dbReference type="SUPFAM" id="SSF53335">
    <property type="entry name" value="S-adenosyl-L-methionine-dependent methyltransferases"/>
    <property type="match status" value="1"/>
</dbReference>
<sequence length="652" mass="70153">MAPKTTTTKASTAGPSPTSTATSPKAAAAAAAAADGIPAATVEENVAELQGLASQARQDGKWTGETVVLYLRCASLLTMLGVFSTLSQLALSPVYGSMAASVHHPRVVNAACFVGWSTNVFLRRTLRRFRLPSTTQMLPIVAAYTPAVQAVLYGFSGTLGAAYGPVVSEVLTLFPLTVLTASSAADLLEGPLRLEPGRMQWLTDATPGIVSWLLVHVVEGVAAEWVPRYLGASVVLSRVSLEFLAAAVYAVLFPSVWLVLVLPAAVHTAVVNPHLMTSAATASLNSTLIADGWALIDRRESLTGYVSVLESLQRGFRVMRCDHSLLGGQWIMPGAVHVAEPIYAVFAMLEAVRLVESSARLADEDASALVVGLGIGTTPSALVAHGIDTTVVEIDPVVYEFASRYFDLRENNAVVLSDAVGYTAGLVEVGKKFDYIVHDVFTGGAEPADLFTLEFLQGLSDLLNPDGVIAIVSMLPKTVREHAHAMPRRQLTRDGEKNYAGDLSLPTPRIIVRTITRVFPTCRIFRESPAEEGLAAGDTDFTNMVIFCTKTATDGELRFRRATEADYLESHSRRMFLEPQHEVRLLDFLADRGDEGDANAGVRKGKKGKKAEGAGILRRGETEKIAKWNTASAIGHWAIMRTVLPDQVWELW</sequence>
<dbReference type="RefSeq" id="XP_035323010.1">
    <property type="nucleotide sequence ID" value="XM_035466998.1"/>
</dbReference>
<dbReference type="OrthoDB" id="2016285at2759"/>
<feature type="region of interest" description="Disordered" evidence="1">
    <location>
        <begin position="1"/>
        <end position="24"/>
    </location>
</feature>
<feature type="transmembrane region" description="Helical" evidence="2">
    <location>
        <begin position="243"/>
        <end position="266"/>
    </location>
</feature>
<keyword evidence="2" id="KW-0472">Membrane</keyword>
<organism evidence="3 4">
    <name type="scientific">Geosmithia morbida</name>
    <dbReference type="NCBI Taxonomy" id="1094350"/>
    <lineage>
        <taxon>Eukaryota</taxon>
        <taxon>Fungi</taxon>
        <taxon>Dikarya</taxon>
        <taxon>Ascomycota</taxon>
        <taxon>Pezizomycotina</taxon>
        <taxon>Sordariomycetes</taxon>
        <taxon>Hypocreomycetidae</taxon>
        <taxon>Hypocreales</taxon>
        <taxon>Bionectriaceae</taxon>
        <taxon>Geosmithia</taxon>
    </lineage>
</organism>
<dbReference type="InterPro" id="IPR029063">
    <property type="entry name" value="SAM-dependent_MTases_sf"/>
</dbReference>
<dbReference type="GeneID" id="55971252"/>
<dbReference type="Gene3D" id="3.40.50.150">
    <property type="entry name" value="Vaccinia Virus protein VP39"/>
    <property type="match status" value="1"/>
</dbReference>